<dbReference type="Proteomes" id="UP000246078">
    <property type="component" value="Unassembled WGS sequence"/>
</dbReference>
<dbReference type="VEuPathDB" id="TriTrypDB:C4B63_80g9"/>
<comment type="caution">
    <text evidence="1">The sequence shown here is derived from an EMBL/GenBank/DDBJ whole genome shotgun (WGS) entry which is preliminary data.</text>
</comment>
<protein>
    <submittedName>
        <fullName evidence="1">Uncharacterized protein</fullName>
    </submittedName>
</protein>
<reference evidence="1 2" key="1">
    <citation type="journal article" date="2018" name="Microb. Genom.">
        <title>Expanding an expanded genome: long-read sequencing of Trypanosoma cruzi.</title>
        <authorList>
            <person name="Berna L."/>
            <person name="Rodriguez M."/>
            <person name="Chiribao M.L."/>
            <person name="Parodi-Talice A."/>
            <person name="Pita S."/>
            <person name="Rijo G."/>
            <person name="Alvarez-Valin F."/>
            <person name="Robello C."/>
        </authorList>
    </citation>
    <scope>NUCLEOTIDE SEQUENCE [LARGE SCALE GENOMIC DNA]</scope>
    <source>
        <strain evidence="1 2">TCC</strain>
    </source>
</reference>
<dbReference type="VEuPathDB" id="TriTrypDB:TcCL_ESM00866"/>
<accession>A0A2V2W504</accession>
<organism evidence="1 2">
    <name type="scientific">Trypanosoma cruzi</name>
    <dbReference type="NCBI Taxonomy" id="5693"/>
    <lineage>
        <taxon>Eukaryota</taxon>
        <taxon>Discoba</taxon>
        <taxon>Euglenozoa</taxon>
        <taxon>Kinetoplastea</taxon>
        <taxon>Metakinetoplastina</taxon>
        <taxon>Trypanosomatida</taxon>
        <taxon>Trypanosomatidae</taxon>
        <taxon>Trypanosoma</taxon>
        <taxon>Schizotrypanum</taxon>
    </lineage>
</organism>
<sequence>MATLRACGRYPSGRTLQSSAPGTNVTLLSGEAYVNDNDALLLGSTTYEAKYVEPASLLKGSLYIQDPNELSNTDEHLRIDKLTLSQLYSTAYVPYMQKRQCRPEMEFPLLPSPPDFDGEVPTDPEAVMQYIKGLSAVYCKEPGDPSPFQLYESLVGGLLENVATMTNQSSVENKDGSLNGDMPLQLSLHDDMPGTIFASGFQSFTLAVEMVALTISMWLSNIRHLDNIGIVLKKVEKASAATRALSPSTVKIALETCRQLLVGDKCSQERKGEVCSLLGLVVLPRGEIQEVLEYVGIPRGLLLPFSLQHSSHCAAPLRGGVAKLCSDLADAARDVVSC</sequence>
<evidence type="ECO:0000313" key="2">
    <source>
        <dbReference type="Proteomes" id="UP000246078"/>
    </source>
</evidence>
<name>A0A2V2W504_TRYCR</name>
<dbReference type="AlphaFoldDB" id="A0A2V2W504"/>
<dbReference type="VEuPathDB" id="TriTrypDB:TcG_04154"/>
<dbReference type="VEuPathDB" id="TriTrypDB:TcBrA4_0035490"/>
<dbReference type="VEuPathDB" id="TriTrypDB:TCSYLVIO_005364"/>
<proteinExistence type="predicted"/>
<dbReference type="VEuPathDB" id="TriTrypDB:BCY84_08313"/>
<dbReference type="VEuPathDB" id="TriTrypDB:ECC02_009244"/>
<gene>
    <name evidence="1" type="ORF">C3747_170g51</name>
</gene>
<dbReference type="VEuPathDB" id="TriTrypDB:TcYC6_0049490"/>
<dbReference type="VEuPathDB" id="TriTrypDB:Tc_MARK_4044"/>
<evidence type="ECO:0000313" key="1">
    <source>
        <dbReference type="EMBL" id="PWV03746.1"/>
    </source>
</evidence>
<dbReference type="EMBL" id="PRFC01000170">
    <property type="protein sequence ID" value="PWV03746.1"/>
    <property type="molecule type" value="Genomic_DNA"/>
</dbReference>
<dbReference type="VEuPathDB" id="TriTrypDB:C3747_170g51"/>
<dbReference type="VEuPathDB" id="TriTrypDB:TCDM_05815"/>